<dbReference type="Gene3D" id="3.40.630.30">
    <property type="match status" value="1"/>
</dbReference>
<dbReference type="SUPFAM" id="SSF55729">
    <property type="entry name" value="Acyl-CoA N-acyltransferases (Nat)"/>
    <property type="match status" value="1"/>
</dbReference>
<dbReference type="InterPro" id="IPR000182">
    <property type="entry name" value="GNAT_dom"/>
</dbReference>
<dbReference type="RefSeq" id="WP_158529032.1">
    <property type="nucleotide sequence ID" value="NZ_JAMOFZ010000011.1"/>
</dbReference>
<gene>
    <name evidence="2" type="ORF">DFQ15_1115</name>
</gene>
<evidence type="ECO:0000313" key="2">
    <source>
        <dbReference type="EMBL" id="PYE77861.1"/>
    </source>
</evidence>
<dbReference type="GO" id="GO:0016747">
    <property type="term" value="F:acyltransferase activity, transferring groups other than amino-acyl groups"/>
    <property type="evidence" value="ECO:0007669"/>
    <property type="project" value="InterPro"/>
</dbReference>
<evidence type="ECO:0000313" key="3">
    <source>
        <dbReference type="Proteomes" id="UP000247540"/>
    </source>
</evidence>
<keyword evidence="2" id="KW-0808">Transferase</keyword>
<protein>
    <submittedName>
        <fullName evidence="2">RimJ/RimL family protein N-acetyltransferase</fullName>
    </submittedName>
</protein>
<feature type="domain" description="N-acetyltransferase" evidence="1">
    <location>
        <begin position="27"/>
        <end position="175"/>
    </location>
</feature>
<keyword evidence="3" id="KW-1185">Reference proteome</keyword>
<organism evidence="2 3">
    <name type="scientific">Xylophilus ampelinus</name>
    <dbReference type="NCBI Taxonomy" id="54067"/>
    <lineage>
        <taxon>Bacteria</taxon>
        <taxon>Pseudomonadati</taxon>
        <taxon>Pseudomonadota</taxon>
        <taxon>Betaproteobacteria</taxon>
        <taxon>Burkholderiales</taxon>
        <taxon>Xylophilus</taxon>
    </lineage>
</organism>
<sequence>MSALLEREPAVQGAASASVSATVPVQVSLRPFSVADLDRVFAHLSDPVAVHMAGLTLPEPGDRPGFDAAWQRVFAMPDIWLRGVLANDSFAGHVACYRFQGALEVGYWIERAWWGQGVASSALRQLLAAVPHRPLHAHLLSDNVASLRVLRKCGFQCSGQLRVFAWGRREEVSVDVLTLD</sequence>
<dbReference type="PANTHER" id="PTHR43328">
    <property type="entry name" value="ACETYLTRANSFERASE-RELATED"/>
    <property type="match status" value="1"/>
</dbReference>
<reference evidence="2 3" key="1">
    <citation type="submission" date="2018-06" db="EMBL/GenBank/DDBJ databases">
        <title>Genomic Encyclopedia of Type Strains, Phase III (KMG-III): the genomes of soil and plant-associated and newly described type strains.</title>
        <authorList>
            <person name="Whitman W."/>
        </authorList>
    </citation>
    <scope>NUCLEOTIDE SEQUENCE [LARGE SCALE GENOMIC DNA]</scope>
    <source>
        <strain evidence="2 3">CECT 7646</strain>
    </source>
</reference>
<dbReference type="InterPro" id="IPR016181">
    <property type="entry name" value="Acyl_CoA_acyltransferase"/>
</dbReference>
<dbReference type="PANTHER" id="PTHR43328:SF1">
    <property type="entry name" value="N-ACETYLTRANSFERASE DOMAIN-CONTAINING PROTEIN"/>
    <property type="match status" value="1"/>
</dbReference>
<dbReference type="Proteomes" id="UP000247540">
    <property type="component" value="Unassembled WGS sequence"/>
</dbReference>
<dbReference type="OrthoDB" id="9801669at2"/>
<accession>A0A318SKU3</accession>
<dbReference type="PROSITE" id="PS51186">
    <property type="entry name" value="GNAT"/>
    <property type="match status" value="1"/>
</dbReference>
<dbReference type="Pfam" id="PF13302">
    <property type="entry name" value="Acetyltransf_3"/>
    <property type="match status" value="1"/>
</dbReference>
<dbReference type="EMBL" id="QJTC01000011">
    <property type="protein sequence ID" value="PYE77861.1"/>
    <property type="molecule type" value="Genomic_DNA"/>
</dbReference>
<proteinExistence type="predicted"/>
<name>A0A318SKU3_9BURK</name>
<dbReference type="AlphaFoldDB" id="A0A318SKU3"/>
<comment type="caution">
    <text evidence="2">The sequence shown here is derived from an EMBL/GenBank/DDBJ whole genome shotgun (WGS) entry which is preliminary data.</text>
</comment>
<evidence type="ECO:0000259" key="1">
    <source>
        <dbReference type="PROSITE" id="PS51186"/>
    </source>
</evidence>